<accession>A0A327QN75</accession>
<keyword evidence="2" id="KW-1133">Transmembrane helix</keyword>
<evidence type="ECO:0000313" key="4">
    <source>
        <dbReference type="Proteomes" id="UP000249547"/>
    </source>
</evidence>
<evidence type="ECO:0000256" key="2">
    <source>
        <dbReference type="SAM" id="Phobius"/>
    </source>
</evidence>
<keyword evidence="2" id="KW-0812">Transmembrane</keyword>
<feature type="transmembrane region" description="Helical" evidence="2">
    <location>
        <begin position="165"/>
        <end position="187"/>
    </location>
</feature>
<dbReference type="Proteomes" id="UP000249547">
    <property type="component" value="Unassembled WGS sequence"/>
</dbReference>
<gene>
    <name evidence="3" type="ORF">LX64_02298</name>
</gene>
<comment type="caution">
    <text evidence="3">The sequence shown here is derived from an EMBL/GenBank/DDBJ whole genome shotgun (WGS) entry which is preliminary data.</text>
</comment>
<feature type="transmembrane region" description="Helical" evidence="2">
    <location>
        <begin position="136"/>
        <end position="153"/>
    </location>
</feature>
<reference evidence="3 4" key="1">
    <citation type="submission" date="2018-06" db="EMBL/GenBank/DDBJ databases">
        <title>Genomic Encyclopedia of Archaeal and Bacterial Type Strains, Phase II (KMG-II): from individual species to whole genera.</title>
        <authorList>
            <person name="Goeker M."/>
        </authorList>
    </citation>
    <scope>NUCLEOTIDE SEQUENCE [LARGE SCALE GENOMIC DNA]</scope>
    <source>
        <strain evidence="3 4">DSM 23857</strain>
    </source>
</reference>
<feature type="transmembrane region" description="Helical" evidence="2">
    <location>
        <begin position="21"/>
        <end position="40"/>
    </location>
</feature>
<dbReference type="RefSeq" id="WP_111597762.1">
    <property type="nucleotide sequence ID" value="NZ_QLLL01000004.1"/>
</dbReference>
<feature type="transmembrane region" description="Helical" evidence="2">
    <location>
        <begin position="46"/>
        <end position="67"/>
    </location>
</feature>
<feature type="region of interest" description="Disordered" evidence="1">
    <location>
        <begin position="324"/>
        <end position="343"/>
    </location>
</feature>
<feature type="transmembrane region" description="Helical" evidence="2">
    <location>
        <begin position="109"/>
        <end position="129"/>
    </location>
</feature>
<proteinExistence type="predicted"/>
<evidence type="ECO:0000256" key="1">
    <source>
        <dbReference type="SAM" id="MobiDB-lite"/>
    </source>
</evidence>
<feature type="transmembrane region" description="Helical" evidence="2">
    <location>
        <begin position="79"/>
        <end position="97"/>
    </location>
</feature>
<evidence type="ECO:0000313" key="3">
    <source>
        <dbReference type="EMBL" id="RAJ05144.1"/>
    </source>
</evidence>
<feature type="transmembrane region" description="Helical" evidence="2">
    <location>
        <begin position="199"/>
        <end position="219"/>
    </location>
</feature>
<keyword evidence="2" id="KW-0472">Membrane</keyword>
<name>A0A327QN75_9BACT</name>
<dbReference type="AlphaFoldDB" id="A0A327QN75"/>
<protein>
    <submittedName>
        <fullName evidence="3">Uncharacterized protein</fullName>
    </submittedName>
</protein>
<keyword evidence="4" id="KW-1185">Reference proteome</keyword>
<organism evidence="3 4">
    <name type="scientific">Chitinophaga skermanii</name>
    <dbReference type="NCBI Taxonomy" id="331697"/>
    <lineage>
        <taxon>Bacteria</taxon>
        <taxon>Pseudomonadati</taxon>
        <taxon>Bacteroidota</taxon>
        <taxon>Chitinophagia</taxon>
        <taxon>Chitinophagales</taxon>
        <taxon>Chitinophagaceae</taxon>
        <taxon>Chitinophaga</taxon>
    </lineage>
</organism>
<sequence>MPYYLQRLIATHKHFIPISMIGASIYLLSFVSFIVFAYILPSERDVSMTIAFTSYIVTVVYFIILACKGYCKRVSANTPFMLLLASCFVNTCLLFNIGSEIFPTPSIGLFAFISICLLNGMGMLFHRVLPANIQQVQFLLLGAGVMMALYYVLSTPIDNYLLLAYFFILGLPLLLITPHLLFFYYVVSLWRNRKPSLRIFPVIGILLTLLPFVVYTFYWHMEKKAIENIHTNLPTTMVAQERAEILAKRVYPSLITKQIFSTNNSLYSFEDEEEIKNGRRSFKPIYDNPFITIARFINGDLYLEDDLKSMVLKLWKQQHSSVQQHPGNINKFNPPVLTDSISK</sequence>
<dbReference type="EMBL" id="QLLL01000004">
    <property type="protein sequence ID" value="RAJ05144.1"/>
    <property type="molecule type" value="Genomic_DNA"/>
</dbReference>